<dbReference type="Pfam" id="PF07883">
    <property type="entry name" value="Cupin_2"/>
    <property type="match status" value="1"/>
</dbReference>
<dbReference type="GO" id="GO:0005829">
    <property type="term" value="C:cytosol"/>
    <property type="evidence" value="ECO:0007669"/>
    <property type="project" value="TreeGrafter"/>
</dbReference>
<dbReference type="CDD" id="cd02209">
    <property type="entry name" value="cupin_XRE_C"/>
    <property type="match status" value="1"/>
</dbReference>
<name>A0A6L6WKN5_9RHOB</name>
<dbReference type="SUPFAM" id="SSF51182">
    <property type="entry name" value="RmlC-like cupins"/>
    <property type="match status" value="1"/>
</dbReference>
<dbReference type="SMART" id="SM00530">
    <property type="entry name" value="HTH_XRE"/>
    <property type="match status" value="1"/>
</dbReference>
<dbReference type="RefSeq" id="WP_157022825.1">
    <property type="nucleotide sequence ID" value="NZ_WQLV01000007.1"/>
</dbReference>
<dbReference type="InterPro" id="IPR014710">
    <property type="entry name" value="RmlC-like_jellyroll"/>
</dbReference>
<sequence>MDGPNKRRKRTAGPEPTQLGNAIRYRRKALKKTLEDVANEAGLTTGFISQVERGISSPSLSSFMSIASCLQTNIEQLLSVPEELREYTPKDKRQTYSLGTAGRLYEKLGPGFAGSLLYSSIIHRPPGHVSEKMQHDGEVFCYLLAGQLEYHLGDEIFVVSPGDTIHHDTSKPHFSKVLSDTEAVELWVCTSPMSDANSKI</sequence>
<feature type="domain" description="HTH cro/C1-type" evidence="2">
    <location>
        <begin position="23"/>
        <end position="77"/>
    </location>
</feature>
<evidence type="ECO:0000259" key="2">
    <source>
        <dbReference type="PROSITE" id="PS50943"/>
    </source>
</evidence>
<dbReference type="PANTHER" id="PTHR46797">
    <property type="entry name" value="HTH-TYPE TRANSCRIPTIONAL REGULATOR"/>
    <property type="match status" value="1"/>
</dbReference>
<dbReference type="Proteomes" id="UP000478892">
    <property type="component" value="Unassembled WGS sequence"/>
</dbReference>
<evidence type="ECO:0000313" key="4">
    <source>
        <dbReference type="Proteomes" id="UP000478892"/>
    </source>
</evidence>
<dbReference type="InterPro" id="IPR013096">
    <property type="entry name" value="Cupin_2"/>
</dbReference>
<protein>
    <submittedName>
        <fullName evidence="3">Cupin domain-containing protein</fullName>
    </submittedName>
</protein>
<dbReference type="CDD" id="cd00093">
    <property type="entry name" value="HTH_XRE"/>
    <property type="match status" value="1"/>
</dbReference>
<keyword evidence="1" id="KW-0238">DNA-binding</keyword>
<dbReference type="InterPro" id="IPR001387">
    <property type="entry name" value="Cro/C1-type_HTH"/>
</dbReference>
<dbReference type="InterPro" id="IPR011051">
    <property type="entry name" value="RmlC_Cupin_sf"/>
</dbReference>
<dbReference type="SUPFAM" id="SSF47413">
    <property type="entry name" value="lambda repressor-like DNA-binding domains"/>
    <property type="match status" value="1"/>
</dbReference>
<evidence type="ECO:0000313" key="3">
    <source>
        <dbReference type="EMBL" id="MVO16587.1"/>
    </source>
</evidence>
<dbReference type="InterPro" id="IPR050807">
    <property type="entry name" value="TransReg_Diox_bact_type"/>
</dbReference>
<dbReference type="AlphaFoldDB" id="A0A6L6WKN5"/>
<evidence type="ECO:0000256" key="1">
    <source>
        <dbReference type="ARBA" id="ARBA00023125"/>
    </source>
</evidence>
<dbReference type="Pfam" id="PF01381">
    <property type="entry name" value="HTH_3"/>
    <property type="match status" value="1"/>
</dbReference>
<dbReference type="Gene3D" id="1.10.260.40">
    <property type="entry name" value="lambda repressor-like DNA-binding domains"/>
    <property type="match status" value="1"/>
</dbReference>
<dbReference type="EMBL" id="WQLV01000007">
    <property type="protein sequence ID" value="MVO16587.1"/>
    <property type="molecule type" value="Genomic_DNA"/>
</dbReference>
<dbReference type="GO" id="GO:0003700">
    <property type="term" value="F:DNA-binding transcription factor activity"/>
    <property type="evidence" value="ECO:0007669"/>
    <property type="project" value="TreeGrafter"/>
</dbReference>
<dbReference type="InterPro" id="IPR010982">
    <property type="entry name" value="Lambda_DNA-bd_dom_sf"/>
</dbReference>
<comment type="caution">
    <text evidence="3">The sequence shown here is derived from an EMBL/GenBank/DDBJ whole genome shotgun (WGS) entry which is preliminary data.</text>
</comment>
<organism evidence="3 4">
    <name type="scientific">Parasedimentitalea huanghaiensis</name>
    <dbReference type="NCBI Taxonomy" id="2682100"/>
    <lineage>
        <taxon>Bacteria</taxon>
        <taxon>Pseudomonadati</taxon>
        <taxon>Pseudomonadota</taxon>
        <taxon>Alphaproteobacteria</taxon>
        <taxon>Rhodobacterales</taxon>
        <taxon>Paracoccaceae</taxon>
        <taxon>Parasedimentitalea</taxon>
    </lineage>
</organism>
<reference evidence="3 4" key="1">
    <citation type="submission" date="2019-12" db="EMBL/GenBank/DDBJ databases">
        <authorList>
            <person name="Zhang Y.-J."/>
        </authorList>
    </citation>
    <scope>NUCLEOTIDE SEQUENCE [LARGE SCALE GENOMIC DNA]</scope>
    <source>
        <strain evidence="3 4">CY05</strain>
    </source>
</reference>
<dbReference type="PANTHER" id="PTHR46797:SF25">
    <property type="entry name" value="TRANSCRIPTIONAL REGULATOR"/>
    <property type="match status" value="1"/>
</dbReference>
<proteinExistence type="predicted"/>
<keyword evidence="4" id="KW-1185">Reference proteome</keyword>
<dbReference type="PROSITE" id="PS50943">
    <property type="entry name" value="HTH_CROC1"/>
    <property type="match status" value="1"/>
</dbReference>
<dbReference type="GO" id="GO:0003677">
    <property type="term" value="F:DNA binding"/>
    <property type="evidence" value="ECO:0007669"/>
    <property type="project" value="UniProtKB-KW"/>
</dbReference>
<gene>
    <name evidence="3" type="ORF">GO984_12280</name>
</gene>
<accession>A0A6L6WKN5</accession>
<dbReference type="Gene3D" id="2.60.120.10">
    <property type="entry name" value="Jelly Rolls"/>
    <property type="match status" value="1"/>
</dbReference>